<dbReference type="EnsemblProtists" id="EOD31414">
    <property type="protein sequence ID" value="EOD31414"/>
    <property type="gene ID" value="EMIHUDRAFT_112889"/>
</dbReference>
<dbReference type="PANTHER" id="PTHR13561:SF20">
    <property type="entry name" value="DNA TOPOISOMERASE 2-BINDING PROTEIN 1"/>
    <property type="match status" value="1"/>
</dbReference>
<reference evidence="6" key="1">
    <citation type="journal article" date="2013" name="Nature">
        <title>Pan genome of the phytoplankton Emiliania underpins its global distribution.</title>
        <authorList>
            <person name="Read B.A."/>
            <person name="Kegel J."/>
            <person name="Klute M.J."/>
            <person name="Kuo A."/>
            <person name="Lefebvre S.C."/>
            <person name="Maumus F."/>
            <person name="Mayer C."/>
            <person name="Miller J."/>
            <person name="Monier A."/>
            <person name="Salamov A."/>
            <person name="Young J."/>
            <person name="Aguilar M."/>
            <person name="Claverie J.M."/>
            <person name="Frickenhaus S."/>
            <person name="Gonzalez K."/>
            <person name="Herman E.K."/>
            <person name="Lin Y.C."/>
            <person name="Napier J."/>
            <person name="Ogata H."/>
            <person name="Sarno A.F."/>
            <person name="Shmutz J."/>
            <person name="Schroeder D."/>
            <person name="de Vargas C."/>
            <person name="Verret F."/>
            <person name="von Dassow P."/>
            <person name="Valentin K."/>
            <person name="Van de Peer Y."/>
            <person name="Wheeler G."/>
            <person name="Dacks J.B."/>
            <person name="Delwiche C.F."/>
            <person name="Dyhrman S.T."/>
            <person name="Glockner G."/>
            <person name="John U."/>
            <person name="Richards T."/>
            <person name="Worden A.Z."/>
            <person name="Zhang X."/>
            <person name="Grigoriev I.V."/>
            <person name="Allen A.E."/>
            <person name="Bidle K."/>
            <person name="Borodovsky M."/>
            <person name="Bowler C."/>
            <person name="Brownlee C."/>
            <person name="Cock J.M."/>
            <person name="Elias M."/>
            <person name="Gladyshev V.N."/>
            <person name="Groth M."/>
            <person name="Guda C."/>
            <person name="Hadaegh A."/>
            <person name="Iglesias-Rodriguez M.D."/>
            <person name="Jenkins J."/>
            <person name="Jones B.M."/>
            <person name="Lawson T."/>
            <person name="Leese F."/>
            <person name="Lindquist E."/>
            <person name="Lobanov A."/>
            <person name="Lomsadze A."/>
            <person name="Malik S.B."/>
            <person name="Marsh M.E."/>
            <person name="Mackinder L."/>
            <person name="Mock T."/>
            <person name="Mueller-Roeber B."/>
            <person name="Pagarete A."/>
            <person name="Parker M."/>
            <person name="Probert I."/>
            <person name="Quesneville H."/>
            <person name="Raines C."/>
            <person name="Rensing S.A."/>
            <person name="Riano-Pachon D.M."/>
            <person name="Richier S."/>
            <person name="Rokitta S."/>
            <person name="Shiraiwa Y."/>
            <person name="Soanes D.M."/>
            <person name="van der Giezen M."/>
            <person name="Wahlund T.M."/>
            <person name="Williams B."/>
            <person name="Wilson W."/>
            <person name="Wolfe G."/>
            <person name="Wurch L.L."/>
        </authorList>
    </citation>
    <scope>NUCLEOTIDE SEQUENCE</scope>
</reference>
<dbReference type="GO" id="GO:0033314">
    <property type="term" value="P:mitotic DNA replication checkpoint signaling"/>
    <property type="evidence" value="ECO:0007669"/>
    <property type="project" value="TreeGrafter"/>
</dbReference>
<organism evidence="5 6">
    <name type="scientific">Emiliania huxleyi (strain CCMP1516)</name>
    <dbReference type="NCBI Taxonomy" id="280463"/>
    <lineage>
        <taxon>Eukaryota</taxon>
        <taxon>Haptista</taxon>
        <taxon>Haptophyta</taxon>
        <taxon>Prymnesiophyceae</taxon>
        <taxon>Isochrysidales</taxon>
        <taxon>Noelaerhabdaceae</taxon>
        <taxon>Emiliania</taxon>
    </lineage>
</organism>
<dbReference type="Pfam" id="PF12937">
    <property type="entry name" value="F-box-like"/>
    <property type="match status" value="1"/>
</dbReference>
<dbReference type="Pfam" id="PF00533">
    <property type="entry name" value="BRCT"/>
    <property type="match status" value="2"/>
</dbReference>
<evidence type="ECO:0000313" key="5">
    <source>
        <dbReference type="EnsemblProtists" id="EOD31414"/>
    </source>
</evidence>
<dbReference type="InterPro" id="IPR036047">
    <property type="entry name" value="F-box-like_dom_sf"/>
</dbReference>
<dbReference type="GeneID" id="17276688"/>
<dbReference type="SUPFAM" id="SSF52113">
    <property type="entry name" value="BRCT domain"/>
    <property type="match status" value="2"/>
</dbReference>
<keyword evidence="1" id="KW-0677">Repeat</keyword>
<sequence>MEPVPRPTPRRRLQAFVAPQGSRTRRPAQRLPAAESSSSSAAVAAPAVASAGASGFSMASLPSDMLAAILERCSPREGARLMRVSWGMRAAAGDAALWRRHCLDLWPEDDFASGPPSPGRYGVRVNLLRGCTLCSTRLDRSRRDSARALVLSLGGEWDDSLTTGTTHLVCGAGYTPKAIRAHRARIPAVTPDWLTACVREAKRPCPAAFRVPPLAGATLTTSGLSPADREAVRRRVIALGGSFDCALRASGPGRPGTTHLLALSARLCGPDKLRAALRWAIPVVHPRWLEALEGGGPCVEPDRFRLLSTWLPTSLSTGTASG</sequence>
<dbReference type="CDD" id="cd17731">
    <property type="entry name" value="BRCT_TopBP1_rpt2_like"/>
    <property type="match status" value="1"/>
</dbReference>
<dbReference type="KEGG" id="ehx:EMIHUDRAFT_112889"/>
<dbReference type="SUPFAM" id="SSF81383">
    <property type="entry name" value="F-box domain"/>
    <property type="match status" value="1"/>
</dbReference>
<evidence type="ECO:0000256" key="2">
    <source>
        <dbReference type="SAM" id="MobiDB-lite"/>
    </source>
</evidence>
<dbReference type="SMART" id="SM00292">
    <property type="entry name" value="BRCT"/>
    <property type="match status" value="2"/>
</dbReference>
<feature type="region of interest" description="Disordered" evidence="2">
    <location>
        <begin position="1"/>
        <end position="39"/>
    </location>
</feature>
<dbReference type="GO" id="GO:0006270">
    <property type="term" value="P:DNA replication initiation"/>
    <property type="evidence" value="ECO:0007669"/>
    <property type="project" value="TreeGrafter"/>
</dbReference>
<evidence type="ECO:0000259" key="4">
    <source>
        <dbReference type="PROSITE" id="PS50181"/>
    </source>
</evidence>
<feature type="domain" description="F-box" evidence="4">
    <location>
        <begin position="55"/>
        <end position="101"/>
    </location>
</feature>
<dbReference type="InterPro" id="IPR036420">
    <property type="entry name" value="BRCT_dom_sf"/>
</dbReference>
<dbReference type="PROSITE" id="PS50172">
    <property type="entry name" value="BRCT"/>
    <property type="match status" value="2"/>
</dbReference>
<evidence type="ECO:0000256" key="1">
    <source>
        <dbReference type="ARBA" id="ARBA00022737"/>
    </source>
</evidence>
<dbReference type="Gene3D" id="3.40.50.10190">
    <property type="entry name" value="BRCT domain"/>
    <property type="match status" value="2"/>
</dbReference>
<dbReference type="HOGENOM" id="CLU_1051446_0_0_1"/>
<dbReference type="InterPro" id="IPR059215">
    <property type="entry name" value="BRCT2_TopBP1-like"/>
</dbReference>
<dbReference type="CDD" id="cd00027">
    <property type="entry name" value="BRCT"/>
    <property type="match status" value="1"/>
</dbReference>
<dbReference type="InterPro" id="IPR001357">
    <property type="entry name" value="BRCT_dom"/>
</dbReference>
<evidence type="ECO:0008006" key="7">
    <source>
        <dbReference type="Google" id="ProtNLM"/>
    </source>
</evidence>
<evidence type="ECO:0000313" key="6">
    <source>
        <dbReference type="Proteomes" id="UP000013827"/>
    </source>
</evidence>
<dbReference type="PANTHER" id="PTHR13561">
    <property type="entry name" value="DNA REPLICATION REGULATOR DPB11-RELATED"/>
    <property type="match status" value="1"/>
</dbReference>
<accession>A0A0D3K6M9</accession>
<protein>
    <recommendedName>
        <fullName evidence="7">BRCT domain-containing protein</fullName>
    </recommendedName>
</protein>
<dbReference type="RefSeq" id="XP_005783843.1">
    <property type="nucleotide sequence ID" value="XM_005783786.1"/>
</dbReference>
<dbReference type="InterPro" id="IPR001810">
    <property type="entry name" value="F-box_dom"/>
</dbReference>
<evidence type="ECO:0000259" key="3">
    <source>
        <dbReference type="PROSITE" id="PS50172"/>
    </source>
</evidence>
<dbReference type="GO" id="GO:0007095">
    <property type="term" value="P:mitotic G2 DNA damage checkpoint signaling"/>
    <property type="evidence" value="ECO:0007669"/>
    <property type="project" value="TreeGrafter"/>
</dbReference>
<feature type="domain" description="BRCT" evidence="3">
    <location>
        <begin position="209"/>
        <end position="306"/>
    </location>
</feature>
<dbReference type="STRING" id="2903.R1FDS9"/>
<name>A0A0D3K6M9_EMIH1</name>
<keyword evidence="6" id="KW-1185">Reference proteome</keyword>
<dbReference type="AlphaFoldDB" id="A0A0D3K6M9"/>
<reference evidence="5" key="2">
    <citation type="submission" date="2024-10" db="UniProtKB">
        <authorList>
            <consortium name="EnsemblProtists"/>
        </authorList>
    </citation>
    <scope>IDENTIFICATION</scope>
</reference>
<dbReference type="PaxDb" id="2903-EOD31414"/>
<feature type="domain" description="BRCT" evidence="3">
    <location>
        <begin position="123"/>
        <end position="202"/>
    </location>
</feature>
<proteinExistence type="predicted"/>
<dbReference type="PROSITE" id="PS50181">
    <property type="entry name" value="FBOX"/>
    <property type="match status" value="1"/>
</dbReference>
<dbReference type="Proteomes" id="UP000013827">
    <property type="component" value="Unassembled WGS sequence"/>
</dbReference>